<protein>
    <submittedName>
        <fullName evidence="2">Uncharacterized protein</fullName>
    </submittedName>
</protein>
<dbReference type="PATRIC" id="fig|1172190.3.peg.773"/>
<keyword evidence="1" id="KW-0472">Membrane</keyword>
<accession>T0JS56</accession>
<keyword evidence="3" id="KW-1185">Reference proteome</keyword>
<evidence type="ECO:0000313" key="2">
    <source>
        <dbReference type="EMBL" id="EQB39742.1"/>
    </source>
</evidence>
<dbReference type="EMBL" id="AUPZ01000005">
    <property type="protein sequence ID" value="EQB39742.1"/>
    <property type="molecule type" value="Genomic_DNA"/>
</dbReference>
<proteinExistence type="predicted"/>
<evidence type="ECO:0000256" key="1">
    <source>
        <dbReference type="SAM" id="Phobius"/>
    </source>
</evidence>
<name>T0JS56_9BACT</name>
<keyword evidence="1" id="KW-0812">Transmembrane</keyword>
<dbReference type="AlphaFoldDB" id="T0JS56"/>
<dbReference type="OrthoDB" id="5334721at2"/>
<sequence length="109" mass="12349">MEFLKKYKIVFFRVAGILMLLIGFVVHFWLTPKEAYTQNELAALNVARMEAQVSGGSGSSRSKKAQPDTSKYIEELKNAQAKQMKYLTIIAMIFGVGFLGYSFIKKKED</sequence>
<feature type="transmembrane region" description="Helical" evidence="1">
    <location>
        <begin position="12"/>
        <end position="30"/>
    </location>
</feature>
<feature type="transmembrane region" description="Helical" evidence="1">
    <location>
        <begin position="86"/>
        <end position="104"/>
    </location>
</feature>
<comment type="caution">
    <text evidence="2">The sequence shown here is derived from an EMBL/GenBank/DDBJ whole genome shotgun (WGS) entry which is preliminary data.</text>
</comment>
<gene>
    <name evidence="2" type="ORF">M947_03985</name>
</gene>
<organism evidence="2 3">
    <name type="scientific">Sulfurimonas hongkongensis</name>
    <dbReference type="NCBI Taxonomy" id="1172190"/>
    <lineage>
        <taxon>Bacteria</taxon>
        <taxon>Pseudomonadati</taxon>
        <taxon>Campylobacterota</taxon>
        <taxon>Epsilonproteobacteria</taxon>
        <taxon>Campylobacterales</taxon>
        <taxon>Sulfurimonadaceae</taxon>
        <taxon>Sulfurimonas</taxon>
    </lineage>
</organism>
<keyword evidence="1" id="KW-1133">Transmembrane helix</keyword>
<dbReference type="Proteomes" id="UP000015520">
    <property type="component" value="Unassembled WGS sequence"/>
</dbReference>
<evidence type="ECO:0000313" key="3">
    <source>
        <dbReference type="Proteomes" id="UP000015520"/>
    </source>
</evidence>
<reference evidence="2 3" key="1">
    <citation type="submission" date="2013-07" db="EMBL/GenBank/DDBJ databases">
        <title>Sulfurimonas hongkongensis AST-10 Genome Sequencing.</title>
        <authorList>
            <person name="Cai L."/>
            <person name="Zhang T."/>
        </authorList>
    </citation>
    <scope>NUCLEOTIDE SEQUENCE [LARGE SCALE GENOMIC DNA]</scope>
    <source>
        <strain evidence="2 3">AST-10</strain>
    </source>
</reference>